<evidence type="ECO:0000256" key="3">
    <source>
        <dbReference type="ARBA" id="ARBA00022475"/>
    </source>
</evidence>
<evidence type="ECO:0000256" key="2">
    <source>
        <dbReference type="ARBA" id="ARBA00007555"/>
    </source>
</evidence>
<dbReference type="InterPro" id="IPR005219">
    <property type="entry name" value="PqiA-like_proteobact"/>
</dbReference>
<evidence type="ECO:0000256" key="4">
    <source>
        <dbReference type="ARBA" id="ARBA00022519"/>
    </source>
</evidence>
<dbReference type="PANTHER" id="PTHR30462:SF3">
    <property type="entry name" value="INTERMEMBRANE TRANSPORT PROTEIN PQIA"/>
    <property type="match status" value="1"/>
</dbReference>
<feature type="transmembrane region" description="Helical" evidence="8">
    <location>
        <begin position="391"/>
        <end position="410"/>
    </location>
</feature>
<accession>A0A7D5W961</accession>
<dbReference type="InterPro" id="IPR051800">
    <property type="entry name" value="PqiA-PqiB_transport"/>
</dbReference>
<keyword evidence="5 8" id="KW-0812">Transmembrane</keyword>
<comment type="similarity">
    <text evidence="2">Belongs to the PqiA family.</text>
</comment>
<feature type="transmembrane region" description="Helical" evidence="8">
    <location>
        <begin position="357"/>
        <end position="379"/>
    </location>
</feature>
<organism evidence="9">
    <name type="scientific">Proteus mirabilis</name>
    <dbReference type="NCBI Taxonomy" id="584"/>
    <lineage>
        <taxon>Bacteria</taxon>
        <taxon>Pseudomonadati</taxon>
        <taxon>Pseudomonadota</taxon>
        <taxon>Gammaproteobacteria</taxon>
        <taxon>Enterobacterales</taxon>
        <taxon>Morganellaceae</taxon>
        <taxon>Proteus</taxon>
    </lineage>
</organism>
<feature type="transmembrane region" description="Helical" evidence="8">
    <location>
        <begin position="62"/>
        <end position="89"/>
    </location>
</feature>
<feature type="transmembrane region" description="Helical" evidence="8">
    <location>
        <begin position="266"/>
        <end position="286"/>
    </location>
</feature>
<keyword evidence="7 8" id="KW-0472">Membrane</keyword>
<proteinExistence type="inferred from homology"/>
<dbReference type="NCBIfam" id="NF011683">
    <property type="entry name" value="PRK15103.1"/>
    <property type="match status" value="1"/>
</dbReference>
<dbReference type="NCBIfam" id="TIGR00155">
    <property type="entry name" value="pqiA_fam"/>
    <property type="match status" value="1"/>
</dbReference>
<comment type="subcellular location">
    <subcellularLocation>
        <location evidence="1">Cell inner membrane</location>
        <topology evidence="1">Multi-pass membrane protein</topology>
    </subcellularLocation>
</comment>
<gene>
    <name evidence="9" type="primary">pqiA</name>
    <name evidence="9" type="ORF">HZ283_07030</name>
</gene>
<feature type="transmembrane region" description="Helical" evidence="8">
    <location>
        <begin position="172"/>
        <end position="193"/>
    </location>
</feature>
<dbReference type="GO" id="GO:0005886">
    <property type="term" value="C:plasma membrane"/>
    <property type="evidence" value="ECO:0007669"/>
    <property type="project" value="UniProtKB-SubCell"/>
</dbReference>
<dbReference type="Pfam" id="PF04403">
    <property type="entry name" value="PqiA"/>
    <property type="match status" value="2"/>
</dbReference>
<keyword evidence="6 8" id="KW-1133">Transmembrane helix</keyword>
<keyword evidence="3" id="KW-1003">Cell membrane</keyword>
<dbReference type="AlphaFoldDB" id="A0A7D5W961"/>
<evidence type="ECO:0000256" key="6">
    <source>
        <dbReference type="ARBA" id="ARBA00022989"/>
    </source>
</evidence>
<keyword evidence="4" id="KW-0997">Cell inner membrane</keyword>
<protein>
    <submittedName>
        <fullName evidence="9">Membrane integrity-associated transporter subunit PqiA</fullName>
    </submittedName>
</protein>
<dbReference type="KEGG" id="pvl:AOB99_06320"/>
<dbReference type="PANTHER" id="PTHR30462">
    <property type="entry name" value="INTERMEMBRANE TRANSPORT PROTEIN PQIB-RELATED"/>
    <property type="match status" value="1"/>
</dbReference>
<evidence type="ECO:0000256" key="8">
    <source>
        <dbReference type="SAM" id="Phobius"/>
    </source>
</evidence>
<name>A0A7D5W961_PROMI</name>
<feature type="transmembrane region" description="Helical" evidence="8">
    <location>
        <begin position="144"/>
        <end position="166"/>
    </location>
</feature>
<dbReference type="InterPro" id="IPR007498">
    <property type="entry name" value="PqiA-like"/>
</dbReference>
<evidence type="ECO:0000256" key="1">
    <source>
        <dbReference type="ARBA" id="ARBA00004429"/>
    </source>
</evidence>
<feature type="transmembrane region" description="Helical" evidence="8">
    <location>
        <begin position="313"/>
        <end position="337"/>
    </location>
</feature>
<evidence type="ECO:0000256" key="7">
    <source>
        <dbReference type="ARBA" id="ARBA00023136"/>
    </source>
</evidence>
<dbReference type="EMBL" id="CP059056">
    <property type="protein sequence ID" value="QLJ20568.1"/>
    <property type="molecule type" value="Genomic_DNA"/>
</dbReference>
<sequence>MRGAVVCSGQHSCHEEQHEQILCPQCDLVVSVPELAQGTKATCPRCHTLLTARWRQPFYQPVALAISALFMLLMACQFTFVSMEVAGITNNITLMQIPTVMFSENYVELGAFFLLFVQVVPAFCMIAILLLCTPIKLPRKLQIWLSRILFQLKSWCMAEIFLAGILVSFVKLMAYGDIGLGLSFLPYVLYCLLQIRAFQCLDRHTLWEKLESRPAYPKIESGKTGLKQGVRLCRSCTAILPADQYECSRCEVKGYARKPHSLQWTLSFLITSLILYIPANLLPIMVTESLGNNLYSTIMAGVILLWEDGSYPVAMVIFIASIMVPSLKMVAIGWLCWDAHKAKGKRDPARMHFLYEVVEYVGRWSMIDVFVIAVLASLVRMGRLMSIYPDFGVVLFALVVVLTMFSAMMFDPRLTWDKCTADDDKPMIKEPKGD</sequence>
<evidence type="ECO:0000256" key="5">
    <source>
        <dbReference type="ARBA" id="ARBA00022692"/>
    </source>
</evidence>
<feature type="transmembrane region" description="Helical" evidence="8">
    <location>
        <begin position="109"/>
        <end position="132"/>
    </location>
</feature>
<evidence type="ECO:0000313" key="9">
    <source>
        <dbReference type="EMBL" id="QLJ20568.1"/>
    </source>
</evidence>
<reference evidence="9" key="1">
    <citation type="submission" date="2020-07" db="EMBL/GenBank/DDBJ databases">
        <title>Hypervirulent multi-drug resistant Proteus mirabilis strain with mosaic plasmid.</title>
        <authorList>
            <person name="Shelenkov A."/>
            <person name="Mikhaylova Y.V."/>
            <person name="Yanushevich Y.G."/>
            <person name="Petrova L."/>
            <person name="Fomina V."/>
            <person name="Zamyatin M."/>
            <person name="Shagin D."/>
        </authorList>
    </citation>
    <scope>NUCLEOTIDE SEQUENCE</scope>
    <source>
        <strain evidence="9">CriePir89</strain>
    </source>
</reference>